<sequence length="281" mass="30519">MAGITVSYTTTLALQGNTSPVQNGKRKVPLQQTALLAALDKGVQKGKKRAITLANGDELDLASALPVTAQVLEAMRLRIVELEDELYQQPPLKRARISSAVPAGMAPAPAPGPTAASIKADEKRRKMQVKKIFDRLKKECKADGVKFQGLPKTIKFDELYEQPVFEALFSGKGILIQPTPENKPKSAVTIMYFNTPAEISTFFGDELKALKGNKWTRGGVPVRAFGAGFGGLGSTFAKSVKVGAVDISVRSLEVNYSKNNMKCSLKFEVAQDQYDAYDSDY</sequence>
<dbReference type="AlphaFoldDB" id="A0A9P5YBN0"/>
<name>A0A9P5YBN0_9AGAR</name>
<evidence type="ECO:0000313" key="1">
    <source>
        <dbReference type="EMBL" id="KAF9466998.1"/>
    </source>
</evidence>
<gene>
    <name evidence="1" type="ORF">BDZ94DRAFT_1250277</name>
</gene>
<dbReference type="Proteomes" id="UP000807353">
    <property type="component" value="Unassembled WGS sequence"/>
</dbReference>
<reference evidence="1" key="1">
    <citation type="submission" date="2020-11" db="EMBL/GenBank/DDBJ databases">
        <authorList>
            <consortium name="DOE Joint Genome Institute"/>
            <person name="Ahrendt S."/>
            <person name="Riley R."/>
            <person name="Andreopoulos W."/>
            <person name="Labutti K."/>
            <person name="Pangilinan J."/>
            <person name="Ruiz-Duenas F.J."/>
            <person name="Barrasa J.M."/>
            <person name="Sanchez-Garcia M."/>
            <person name="Camarero S."/>
            <person name="Miyauchi S."/>
            <person name="Serrano A."/>
            <person name="Linde D."/>
            <person name="Babiker R."/>
            <person name="Drula E."/>
            <person name="Ayuso-Fernandez I."/>
            <person name="Pacheco R."/>
            <person name="Padilla G."/>
            <person name="Ferreira P."/>
            <person name="Barriuso J."/>
            <person name="Kellner H."/>
            <person name="Castanera R."/>
            <person name="Alfaro M."/>
            <person name="Ramirez L."/>
            <person name="Pisabarro A.G."/>
            <person name="Kuo A."/>
            <person name="Tritt A."/>
            <person name="Lipzen A."/>
            <person name="He G."/>
            <person name="Yan M."/>
            <person name="Ng V."/>
            <person name="Cullen D."/>
            <person name="Martin F."/>
            <person name="Rosso M.-N."/>
            <person name="Henrissat B."/>
            <person name="Hibbett D."/>
            <person name="Martinez A.T."/>
            <person name="Grigoriev I.V."/>
        </authorList>
    </citation>
    <scope>NUCLEOTIDE SEQUENCE</scope>
    <source>
        <strain evidence="1">CBS 247.69</strain>
    </source>
</reference>
<dbReference type="EMBL" id="MU150239">
    <property type="protein sequence ID" value="KAF9466998.1"/>
    <property type="molecule type" value="Genomic_DNA"/>
</dbReference>
<comment type="caution">
    <text evidence="1">The sequence shown here is derived from an EMBL/GenBank/DDBJ whole genome shotgun (WGS) entry which is preliminary data.</text>
</comment>
<accession>A0A9P5YBN0</accession>
<protein>
    <submittedName>
        <fullName evidence="1">Uncharacterized protein</fullName>
    </submittedName>
</protein>
<keyword evidence="2" id="KW-1185">Reference proteome</keyword>
<evidence type="ECO:0000313" key="2">
    <source>
        <dbReference type="Proteomes" id="UP000807353"/>
    </source>
</evidence>
<organism evidence="1 2">
    <name type="scientific">Collybia nuda</name>
    <dbReference type="NCBI Taxonomy" id="64659"/>
    <lineage>
        <taxon>Eukaryota</taxon>
        <taxon>Fungi</taxon>
        <taxon>Dikarya</taxon>
        <taxon>Basidiomycota</taxon>
        <taxon>Agaricomycotina</taxon>
        <taxon>Agaricomycetes</taxon>
        <taxon>Agaricomycetidae</taxon>
        <taxon>Agaricales</taxon>
        <taxon>Tricholomatineae</taxon>
        <taxon>Clitocybaceae</taxon>
        <taxon>Collybia</taxon>
    </lineage>
</organism>
<dbReference type="OrthoDB" id="2743634at2759"/>
<proteinExistence type="predicted"/>